<dbReference type="EMBL" id="BOON01000072">
    <property type="protein sequence ID" value="GII26281.1"/>
    <property type="molecule type" value="Genomic_DNA"/>
</dbReference>
<evidence type="ECO:0000313" key="4">
    <source>
        <dbReference type="Proteomes" id="UP000599074"/>
    </source>
</evidence>
<gene>
    <name evidence="3" type="ORF">Pme01_58780</name>
</gene>
<feature type="region of interest" description="Disordered" evidence="1">
    <location>
        <begin position="151"/>
        <end position="184"/>
    </location>
</feature>
<keyword evidence="2" id="KW-1133">Transmembrane helix</keyword>
<comment type="caution">
    <text evidence="3">The sequence shown here is derived from an EMBL/GenBank/DDBJ whole genome shotgun (WGS) entry which is preliminary data.</text>
</comment>
<feature type="transmembrane region" description="Helical" evidence="2">
    <location>
        <begin position="56"/>
        <end position="74"/>
    </location>
</feature>
<dbReference type="AlphaFoldDB" id="A0A8J3TIG6"/>
<sequence>MPPLLTLITYLVAAALAIGYVCETGLPFWRRAAASVLGLFLAVGAGQLLTSADPAVGYALGIPSLVVLGVIMIAPEGKPRRAPSPGRRVTDQPRPAVAAVPSQFDRRASRRRSPLALGTDLRITPHTSPVVEIARVAQATGTTGVPMAARAGNGAAASARADQRRQGRRGGPRSLSRIPCHRCR</sequence>
<feature type="transmembrane region" description="Helical" evidence="2">
    <location>
        <begin position="29"/>
        <end position="49"/>
    </location>
</feature>
<dbReference type="Proteomes" id="UP000599074">
    <property type="component" value="Unassembled WGS sequence"/>
</dbReference>
<accession>A0A8J3TIG6</accession>
<feature type="compositionally biased region" description="Low complexity" evidence="1">
    <location>
        <begin position="151"/>
        <end position="160"/>
    </location>
</feature>
<dbReference type="RefSeq" id="WP_168113502.1">
    <property type="nucleotide sequence ID" value="NZ_BOON01000072.1"/>
</dbReference>
<evidence type="ECO:0000313" key="3">
    <source>
        <dbReference type="EMBL" id="GII26281.1"/>
    </source>
</evidence>
<keyword evidence="2" id="KW-0812">Transmembrane</keyword>
<organism evidence="3 4">
    <name type="scientific">Planosporangium mesophilum</name>
    <dbReference type="NCBI Taxonomy" id="689768"/>
    <lineage>
        <taxon>Bacteria</taxon>
        <taxon>Bacillati</taxon>
        <taxon>Actinomycetota</taxon>
        <taxon>Actinomycetes</taxon>
        <taxon>Micromonosporales</taxon>
        <taxon>Micromonosporaceae</taxon>
        <taxon>Planosporangium</taxon>
    </lineage>
</organism>
<reference evidence="3" key="1">
    <citation type="submission" date="2021-01" db="EMBL/GenBank/DDBJ databases">
        <title>Whole genome shotgun sequence of Planosporangium mesophilum NBRC 109066.</title>
        <authorList>
            <person name="Komaki H."/>
            <person name="Tamura T."/>
        </authorList>
    </citation>
    <scope>NUCLEOTIDE SEQUENCE</scope>
    <source>
        <strain evidence="3">NBRC 109066</strain>
    </source>
</reference>
<name>A0A8J3TIG6_9ACTN</name>
<keyword evidence="4" id="KW-1185">Reference proteome</keyword>
<proteinExistence type="predicted"/>
<evidence type="ECO:0000256" key="2">
    <source>
        <dbReference type="SAM" id="Phobius"/>
    </source>
</evidence>
<evidence type="ECO:0000256" key="1">
    <source>
        <dbReference type="SAM" id="MobiDB-lite"/>
    </source>
</evidence>
<protein>
    <submittedName>
        <fullName evidence="3">Uncharacterized protein</fullName>
    </submittedName>
</protein>
<keyword evidence="2" id="KW-0472">Membrane</keyword>